<reference evidence="1" key="1">
    <citation type="submission" date="2020-03" db="EMBL/GenBank/DDBJ databases">
        <title>The deep terrestrial virosphere.</title>
        <authorList>
            <person name="Holmfeldt K."/>
            <person name="Nilsson E."/>
            <person name="Simone D."/>
            <person name="Lopez-Fernandez M."/>
            <person name="Wu X."/>
            <person name="de Brujin I."/>
            <person name="Lundin D."/>
            <person name="Andersson A."/>
            <person name="Bertilsson S."/>
            <person name="Dopson M."/>
        </authorList>
    </citation>
    <scope>NUCLEOTIDE SEQUENCE</scope>
    <source>
        <strain evidence="1">TM448B02758</strain>
    </source>
</reference>
<organism evidence="1">
    <name type="scientific">viral metagenome</name>
    <dbReference type="NCBI Taxonomy" id="1070528"/>
    <lineage>
        <taxon>unclassified sequences</taxon>
        <taxon>metagenomes</taxon>
        <taxon>organismal metagenomes</taxon>
    </lineage>
</organism>
<gene>
    <name evidence="1" type="ORF">TM448B02758_0004</name>
</gene>
<proteinExistence type="predicted"/>
<protein>
    <submittedName>
        <fullName evidence="1">Uncharacterized protein</fullName>
    </submittedName>
</protein>
<evidence type="ECO:0000313" key="1">
    <source>
        <dbReference type="EMBL" id="QJI01765.1"/>
    </source>
</evidence>
<sequence length="95" mass="9634">MQNKSILDKPVGGTPADIADAVAKKHTQGTDTTLGNMSANVNMNTHKLTSLSVPAAAGDSIRATAKITEAALETAIDVGGVSEATVIKWAIVFGG</sequence>
<dbReference type="EMBL" id="MT144949">
    <property type="protein sequence ID" value="QJI01765.1"/>
    <property type="molecule type" value="Genomic_DNA"/>
</dbReference>
<name>A0A6M3XUW2_9ZZZZ</name>
<dbReference type="AlphaFoldDB" id="A0A6M3XUW2"/>
<accession>A0A6M3XUW2</accession>